<dbReference type="AlphaFoldDB" id="A0A4Y2AFE7"/>
<dbReference type="Proteomes" id="UP000499080">
    <property type="component" value="Unassembled WGS sequence"/>
</dbReference>
<evidence type="ECO:0000313" key="1">
    <source>
        <dbReference type="EMBL" id="GBL78450.1"/>
    </source>
</evidence>
<gene>
    <name evidence="1" type="ORF">AVEN_42943_1</name>
</gene>
<organism evidence="1 2">
    <name type="scientific">Araneus ventricosus</name>
    <name type="common">Orbweaver spider</name>
    <name type="synonym">Epeira ventricosa</name>
    <dbReference type="NCBI Taxonomy" id="182803"/>
    <lineage>
        <taxon>Eukaryota</taxon>
        <taxon>Metazoa</taxon>
        <taxon>Ecdysozoa</taxon>
        <taxon>Arthropoda</taxon>
        <taxon>Chelicerata</taxon>
        <taxon>Arachnida</taxon>
        <taxon>Araneae</taxon>
        <taxon>Araneomorphae</taxon>
        <taxon>Entelegynae</taxon>
        <taxon>Araneoidea</taxon>
        <taxon>Araneidae</taxon>
        <taxon>Araneus</taxon>
    </lineage>
</organism>
<sequence>MHARRILIRRDGQFLPKKHLLTFQSPNLPDSIKAGYINCPVRPYILNPLRSFKFQRYGHSKPGCRGTLTCALCAEVDHDSAG</sequence>
<keyword evidence="2" id="KW-1185">Reference proteome</keyword>
<comment type="caution">
    <text evidence="1">The sequence shown here is derived from an EMBL/GenBank/DDBJ whole genome shotgun (WGS) entry which is preliminary data.</text>
</comment>
<name>A0A4Y2AFE7_ARAVE</name>
<dbReference type="OrthoDB" id="6431089at2759"/>
<reference evidence="1 2" key="1">
    <citation type="journal article" date="2019" name="Sci. Rep.">
        <title>Orb-weaving spider Araneus ventricosus genome elucidates the spidroin gene catalogue.</title>
        <authorList>
            <person name="Kono N."/>
            <person name="Nakamura H."/>
            <person name="Ohtoshi R."/>
            <person name="Moran D.A.P."/>
            <person name="Shinohara A."/>
            <person name="Yoshida Y."/>
            <person name="Fujiwara M."/>
            <person name="Mori M."/>
            <person name="Tomita M."/>
            <person name="Arakawa K."/>
        </authorList>
    </citation>
    <scope>NUCLEOTIDE SEQUENCE [LARGE SCALE GENOMIC DNA]</scope>
</reference>
<accession>A0A4Y2AFE7</accession>
<protein>
    <submittedName>
        <fullName evidence="1">Uncharacterized protein</fullName>
    </submittedName>
</protein>
<evidence type="ECO:0000313" key="2">
    <source>
        <dbReference type="Proteomes" id="UP000499080"/>
    </source>
</evidence>
<dbReference type="EMBL" id="BGPR01000015">
    <property type="protein sequence ID" value="GBL78450.1"/>
    <property type="molecule type" value="Genomic_DNA"/>
</dbReference>
<proteinExistence type="predicted"/>